<name>A0ABS8EQB0_9FLAO</name>
<dbReference type="NCBIfam" id="TIGR04183">
    <property type="entry name" value="Por_Secre_tail"/>
    <property type="match status" value="1"/>
</dbReference>
<reference evidence="3" key="1">
    <citation type="submission" date="2021-03" db="EMBL/GenBank/DDBJ databases">
        <authorList>
            <person name="Ping X."/>
        </authorList>
    </citation>
    <scope>NUCLEOTIDE SEQUENCE</scope>
    <source>
        <strain evidence="3">E313</strain>
    </source>
</reference>
<dbReference type="PANTHER" id="PTHR23282">
    <property type="entry name" value="APICAL ENDOSOMAL GLYCOPROTEIN PRECURSOR"/>
    <property type="match status" value="1"/>
</dbReference>
<comment type="caution">
    <text evidence="3">The sequence shown here is derived from an EMBL/GenBank/DDBJ whole genome shotgun (WGS) entry which is preliminary data.</text>
</comment>
<sequence>PVITLNGSSIVDLNVGDTYTELGATATDNIDDDLTPNIIITGSVDTSIAGVYIVTYSVSDAAGNSASVDRTVNVNEVANGCANGISTFPYNESFEGGIGSWAQSSVDNIDWTRNSGTTPSQGTGPSAAIDGSFYMYVEASENGTGFPNMRAIFNSPCFDLSSLDEATFSFQYHMFGSNDFGSIDLEISDDDGQTWRSIWNRTGNQGNQWLTEAIDLTPYVGGGVQLRFNRVTGGIWQADFAFDNVSVLEGAPVLPESCSGGIDTFPYSESFENTLGAWSQEANDDINWTIDANGTPSSGTGPSFANDGSFYVYVEASGNGTGFPNMQAILNSPCFDLSNTTSATFDFDYHMFGSNDFGSVALEASNDDGQSWVTLWSLTGNQGDQWLSQSIDLSTYIGNSVQLRFNRITGGIWQADFALDNLNLNTNAGARNLETKEKIAIRDEVFSNNELSLYPNPVKGNTIKINSTLELLDYDIYNALGQKISTGKLRTNEIKVQALEVGVYFIRFYTEEQTIIRRFIKE</sequence>
<dbReference type="SMART" id="SM00137">
    <property type="entry name" value="MAM"/>
    <property type="match status" value="2"/>
</dbReference>
<dbReference type="Pfam" id="PF18962">
    <property type="entry name" value="Por_Secre_tail"/>
    <property type="match status" value="1"/>
</dbReference>
<dbReference type="Proteomes" id="UP000778797">
    <property type="component" value="Unassembled WGS sequence"/>
</dbReference>
<evidence type="ECO:0000313" key="4">
    <source>
        <dbReference type="Proteomes" id="UP000778797"/>
    </source>
</evidence>
<dbReference type="InterPro" id="IPR000998">
    <property type="entry name" value="MAM_dom"/>
</dbReference>
<dbReference type="InterPro" id="IPR051560">
    <property type="entry name" value="MAM_domain-containing"/>
</dbReference>
<dbReference type="EMBL" id="JAFMPT010000017">
    <property type="protein sequence ID" value="MCC1485177.1"/>
    <property type="molecule type" value="Genomic_DNA"/>
</dbReference>
<accession>A0ABS8EQB0</accession>
<dbReference type="Gene3D" id="2.60.40.10">
    <property type="entry name" value="Immunoglobulins"/>
    <property type="match status" value="1"/>
</dbReference>
<evidence type="ECO:0000313" key="3">
    <source>
        <dbReference type="EMBL" id="MCC1485177.1"/>
    </source>
</evidence>
<feature type="non-terminal residue" evidence="3">
    <location>
        <position position="1"/>
    </location>
</feature>
<gene>
    <name evidence="3" type="ORF">J1C55_11295</name>
</gene>
<evidence type="ECO:0000259" key="2">
    <source>
        <dbReference type="PROSITE" id="PS50060"/>
    </source>
</evidence>
<keyword evidence="1" id="KW-0732">Signal</keyword>
<feature type="domain" description="MAM" evidence="2">
    <location>
        <begin position="90"/>
        <end position="260"/>
    </location>
</feature>
<dbReference type="Pfam" id="PF00629">
    <property type="entry name" value="MAM"/>
    <property type="match status" value="2"/>
</dbReference>
<protein>
    <submittedName>
        <fullName evidence="3">DUF5011 domain-containing protein</fullName>
    </submittedName>
</protein>
<dbReference type="PROSITE" id="PS50060">
    <property type="entry name" value="MAM_2"/>
    <property type="match status" value="2"/>
</dbReference>
<keyword evidence="4" id="KW-1185">Reference proteome</keyword>
<dbReference type="InterPro" id="IPR013320">
    <property type="entry name" value="ConA-like_dom_sf"/>
</dbReference>
<dbReference type="InterPro" id="IPR032179">
    <property type="entry name" value="Cry22Aa_Ig-like"/>
</dbReference>
<proteinExistence type="predicted"/>
<organism evidence="3 4">
    <name type="scientific">Winogradskyella immobilis</name>
    <dbReference type="NCBI Taxonomy" id="2816852"/>
    <lineage>
        <taxon>Bacteria</taxon>
        <taxon>Pseudomonadati</taxon>
        <taxon>Bacteroidota</taxon>
        <taxon>Flavobacteriia</taxon>
        <taxon>Flavobacteriales</taxon>
        <taxon>Flavobacteriaceae</taxon>
        <taxon>Winogradskyella</taxon>
    </lineage>
</organism>
<feature type="domain" description="MAM" evidence="2">
    <location>
        <begin position="267"/>
        <end position="432"/>
    </location>
</feature>
<dbReference type="SUPFAM" id="SSF49899">
    <property type="entry name" value="Concanavalin A-like lectins/glucanases"/>
    <property type="match status" value="2"/>
</dbReference>
<dbReference type="InterPro" id="IPR013783">
    <property type="entry name" value="Ig-like_fold"/>
</dbReference>
<reference evidence="3" key="2">
    <citation type="submission" date="2021-10" db="EMBL/GenBank/DDBJ databases">
        <title>Genome of Winogradskyella sp. E313.</title>
        <authorList>
            <person name="Zhou Y."/>
        </authorList>
    </citation>
    <scope>NUCLEOTIDE SEQUENCE</scope>
    <source>
        <strain evidence="3">E313</strain>
    </source>
</reference>
<dbReference type="RefSeq" id="WP_227477669.1">
    <property type="nucleotide sequence ID" value="NZ_JAFMPT010000017.1"/>
</dbReference>
<dbReference type="CDD" id="cd06263">
    <property type="entry name" value="MAM"/>
    <property type="match status" value="2"/>
</dbReference>
<dbReference type="Gene3D" id="2.60.120.200">
    <property type="match status" value="2"/>
</dbReference>
<dbReference type="InterPro" id="IPR026444">
    <property type="entry name" value="Secre_tail"/>
</dbReference>
<dbReference type="PANTHER" id="PTHR23282:SF101">
    <property type="entry name" value="MAM DOMAIN-CONTAINING PROTEIN"/>
    <property type="match status" value="1"/>
</dbReference>
<evidence type="ECO:0000256" key="1">
    <source>
        <dbReference type="ARBA" id="ARBA00022729"/>
    </source>
</evidence>
<dbReference type="Pfam" id="PF16403">
    <property type="entry name" value="Bact_surface_Ig-like"/>
    <property type="match status" value="1"/>
</dbReference>